<dbReference type="GO" id="GO:0006351">
    <property type="term" value="P:DNA-templated transcription"/>
    <property type="evidence" value="ECO:0007669"/>
    <property type="project" value="TreeGrafter"/>
</dbReference>
<evidence type="ECO:0000313" key="3">
    <source>
        <dbReference type="EMBL" id="AMD92531.1"/>
    </source>
</evidence>
<dbReference type="RefSeq" id="WP_066604141.1">
    <property type="nucleotide sequence ID" value="NZ_CP014230.1"/>
</dbReference>
<dbReference type="NCBIfam" id="TIGR02384">
    <property type="entry name" value="RelB_DinJ"/>
    <property type="match status" value="1"/>
</dbReference>
<dbReference type="PIRSF" id="PIRSF003108">
    <property type="entry name" value="DinJ"/>
    <property type="match status" value="1"/>
</dbReference>
<protein>
    <submittedName>
        <fullName evidence="3">Damage-inducible protein</fullName>
    </submittedName>
</protein>
<dbReference type="PANTHER" id="PTHR38781:SF1">
    <property type="entry name" value="ANTITOXIN DINJ-RELATED"/>
    <property type="match status" value="1"/>
</dbReference>
<evidence type="ECO:0000256" key="2">
    <source>
        <dbReference type="ARBA" id="ARBA00022649"/>
    </source>
</evidence>
<dbReference type="InterPro" id="IPR026262">
    <property type="entry name" value="DinJ"/>
</dbReference>
<evidence type="ECO:0000256" key="1">
    <source>
        <dbReference type="ARBA" id="ARBA00010562"/>
    </source>
</evidence>
<dbReference type="GO" id="GO:0006355">
    <property type="term" value="P:regulation of DNA-templated transcription"/>
    <property type="evidence" value="ECO:0007669"/>
    <property type="project" value="InterPro"/>
</dbReference>
<dbReference type="PANTHER" id="PTHR38781">
    <property type="entry name" value="ANTITOXIN DINJ-RELATED"/>
    <property type="match status" value="1"/>
</dbReference>
<dbReference type="KEGG" id="doa:AXF15_05005"/>
<comment type="similarity">
    <text evidence="1">Belongs to the RelB/DinJ antitoxin family.</text>
</comment>
<dbReference type="InterPro" id="IPR007337">
    <property type="entry name" value="RelB/DinJ"/>
</dbReference>
<dbReference type="GO" id="GO:0015643">
    <property type="term" value="F:toxic substance binding"/>
    <property type="evidence" value="ECO:0007669"/>
    <property type="project" value="InterPro"/>
</dbReference>
<dbReference type="Gene3D" id="1.10.1220.10">
    <property type="entry name" value="Met repressor-like"/>
    <property type="match status" value="1"/>
</dbReference>
<dbReference type="GO" id="GO:0000987">
    <property type="term" value="F:cis-regulatory region sequence-specific DNA binding"/>
    <property type="evidence" value="ECO:0007669"/>
    <property type="project" value="InterPro"/>
</dbReference>
<dbReference type="EMBL" id="CP014230">
    <property type="protein sequence ID" value="AMD92531.1"/>
    <property type="molecule type" value="Genomic_DNA"/>
</dbReference>
<dbReference type="InterPro" id="IPR013321">
    <property type="entry name" value="Arc_rbn_hlx_hlx"/>
</dbReference>
<dbReference type="OrthoDB" id="1666683at2"/>
<reference evidence="4" key="1">
    <citation type="submission" date="2016-02" db="EMBL/GenBank/DDBJ databases">
        <authorList>
            <person name="Holder M.E."/>
            <person name="Ajami N.J."/>
            <person name="Petrosino J.F."/>
        </authorList>
    </citation>
    <scope>NUCLEOTIDE SEQUENCE [LARGE SCALE GENOMIC DNA]</scope>
    <source>
        <strain evidence="4">DSM 12838</strain>
    </source>
</reference>
<organism evidence="3 4">
    <name type="scientific">Desulfomicrobium orale DSM 12838</name>
    <dbReference type="NCBI Taxonomy" id="888061"/>
    <lineage>
        <taxon>Bacteria</taxon>
        <taxon>Pseudomonadati</taxon>
        <taxon>Thermodesulfobacteriota</taxon>
        <taxon>Desulfovibrionia</taxon>
        <taxon>Desulfovibrionales</taxon>
        <taxon>Desulfomicrobiaceae</taxon>
        <taxon>Desulfomicrobium</taxon>
    </lineage>
</organism>
<dbReference type="Proteomes" id="UP000063964">
    <property type="component" value="Chromosome"/>
</dbReference>
<dbReference type="STRING" id="888061.AXF15_05005"/>
<gene>
    <name evidence="3" type="ORF">AXF15_05005</name>
</gene>
<accession>A0A0X8JPM2</accession>
<evidence type="ECO:0000313" key="4">
    <source>
        <dbReference type="Proteomes" id="UP000063964"/>
    </source>
</evidence>
<keyword evidence="2" id="KW-1277">Toxin-antitoxin system</keyword>
<keyword evidence="4" id="KW-1185">Reference proteome</keyword>
<dbReference type="GO" id="GO:0044010">
    <property type="term" value="P:single-species biofilm formation"/>
    <property type="evidence" value="ECO:0007669"/>
    <property type="project" value="InterPro"/>
</dbReference>
<proteinExistence type="inferred from homology"/>
<sequence>MASIMVHIRINKELKEEACTNLELMGLSLSEAVRLLLVRIATEGALPFEVRVPNVKTKSAMESAKANDLIEFSSFEELMSGNDEKKL</sequence>
<name>A0A0X8JPM2_9BACT</name>
<dbReference type="AlphaFoldDB" id="A0A0X8JPM2"/>
<dbReference type="Pfam" id="PF04221">
    <property type="entry name" value="RelB"/>
    <property type="match status" value="1"/>
</dbReference>